<dbReference type="EMBL" id="JACCBJ010000001">
    <property type="protein sequence ID" value="NYD74127.1"/>
    <property type="molecule type" value="Genomic_DNA"/>
</dbReference>
<name>A0A852SZ24_9MICO</name>
<gene>
    <name evidence="3" type="ORF">BJ963_001646</name>
</gene>
<dbReference type="GO" id="GO:0004316">
    <property type="term" value="F:3-oxoacyl-[acyl-carrier-protein] reductase (NADPH) activity"/>
    <property type="evidence" value="ECO:0007669"/>
    <property type="project" value="UniProtKB-EC"/>
</dbReference>
<evidence type="ECO:0000313" key="3">
    <source>
        <dbReference type="EMBL" id="NYD74127.1"/>
    </source>
</evidence>
<accession>A0A852SZ24</accession>
<evidence type="ECO:0000313" key="4">
    <source>
        <dbReference type="Proteomes" id="UP000589620"/>
    </source>
</evidence>
<sequence length="256" mass="26961">MDAKRPVVFVTGASRPGSIGDAIARNLASIGFDVAFGYWDGYDSDMPWGAHPAEHEALAEELRRLGARALPVSVDLADAEAPAVAVARVRDELGPVQALVMSHAHSVDSGILDTSVEAFDRHFAVNTRGSWLLIRAFAEQFPSGAAGLGRIVALTSDHTAHNLPYGASKGALDRIVKAAAVELAHLGITANLINPGPIDTGWMTPELVEQLTAETALGRLGRPHDTADLVAFLLSVSGGWITGQLLHSNGGFHLDV</sequence>
<dbReference type="InterPro" id="IPR036291">
    <property type="entry name" value="NAD(P)-bd_dom_sf"/>
</dbReference>
<dbReference type="Gene3D" id="3.40.50.720">
    <property type="entry name" value="NAD(P)-binding Rossmann-like Domain"/>
    <property type="match status" value="1"/>
</dbReference>
<dbReference type="InterPro" id="IPR002347">
    <property type="entry name" value="SDR_fam"/>
</dbReference>
<comment type="caution">
    <text evidence="3">The sequence shown here is derived from an EMBL/GenBank/DDBJ whole genome shotgun (WGS) entry which is preliminary data.</text>
</comment>
<proteinExistence type="inferred from homology"/>
<dbReference type="AlphaFoldDB" id="A0A852SZ24"/>
<dbReference type="SUPFAM" id="SSF51735">
    <property type="entry name" value="NAD(P)-binding Rossmann-fold domains"/>
    <property type="match status" value="1"/>
</dbReference>
<dbReference type="EC" id="1.1.1.100" evidence="3"/>
<reference evidence="3 4" key="1">
    <citation type="submission" date="2020-07" db="EMBL/GenBank/DDBJ databases">
        <title>Sequencing the genomes of 1000 actinobacteria strains.</title>
        <authorList>
            <person name="Klenk H.-P."/>
        </authorList>
    </citation>
    <scope>NUCLEOTIDE SEQUENCE [LARGE SCALE GENOMIC DNA]</scope>
    <source>
        <strain evidence="3 4">DSM 23871</strain>
    </source>
</reference>
<dbReference type="PROSITE" id="PS00061">
    <property type="entry name" value="ADH_SHORT"/>
    <property type="match status" value="1"/>
</dbReference>
<keyword evidence="4" id="KW-1185">Reference proteome</keyword>
<evidence type="ECO:0000256" key="1">
    <source>
        <dbReference type="ARBA" id="ARBA00006484"/>
    </source>
</evidence>
<evidence type="ECO:0000256" key="2">
    <source>
        <dbReference type="ARBA" id="ARBA00023002"/>
    </source>
</evidence>
<dbReference type="PANTHER" id="PTHR48107:SF7">
    <property type="entry name" value="RE15974P"/>
    <property type="match status" value="1"/>
</dbReference>
<dbReference type="RefSeq" id="WP_343037244.1">
    <property type="nucleotide sequence ID" value="NZ_BAAAPX010000001.1"/>
</dbReference>
<dbReference type="InterPro" id="IPR020904">
    <property type="entry name" value="Sc_DH/Rdtase_CS"/>
</dbReference>
<dbReference type="Pfam" id="PF13561">
    <property type="entry name" value="adh_short_C2"/>
    <property type="match status" value="1"/>
</dbReference>
<dbReference type="PANTHER" id="PTHR48107">
    <property type="entry name" value="NADPH-DEPENDENT ALDEHYDE REDUCTASE-LIKE PROTEIN, CHLOROPLASTIC-RELATED"/>
    <property type="match status" value="1"/>
</dbReference>
<keyword evidence="2 3" id="KW-0560">Oxidoreductase</keyword>
<protein>
    <submittedName>
        <fullName evidence="3">3-oxoacyl-[acyl-carrier protein] reductase</fullName>
        <ecNumber evidence="3">1.1.1.100</ecNumber>
    </submittedName>
</protein>
<dbReference type="Proteomes" id="UP000589620">
    <property type="component" value="Unassembled WGS sequence"/>
</dbReference>
<organism evidence="3 4">
    <name type="scientific">Leifsonia soli</name>
    <dbReference type="NCBI Taxonomy" id="582665"/>
    <lineage>
        <taxon>Bacteria</taxon>
        <taxon>Bacillati</taxon>
        <taxon>Actinomycetota</taxon>
        <taxon>Actinomycetes</taxon>
        <taxon>Micrococcales</taxon>
        <taxon>Microbacteriaceae</taxon>
        <taxon>Leifsonia</taxon>
    </lineage>
</organism>
<comment type="similarity">
    <text evidence="1">Belongs to the short-chain dehydrogenases/reductases (SDR) family.</text>
</comment>
<dbReference type="PRINTS" id="PR00081">
    <property type="entry name" value="GDHRDH"/>
</dbReference>